<gene>
    <name evidence="1" type="ORF">AT728_39265</name>
</gene>
<dbReference type="STRING" id="1765722.AT728_39265"/>
<dbReference type="Proteomes" id="UP000054804">
    <property type="component" value="Unassembled WGS sequence"/>
</dbReference>
<evidence type="ECO:0008006" key="3">
    <source>
        <dbReference type="Google" id="ProtNLM"/>
    </source>
</evidence>
<dbReference type="EMBL" id="LOCL01000046">
    <property type="protein sequence ID" value="KUF15263.1"/>
    <property type="molecule type" value="Genomic_DNA"/>
</dbReference>
<accession>A0A0W7WXF5</accession>
<proteinExistence type="predicted"/>
<protein>
    <recommendedName>
        <fullName evidence="3">Carrier domain-containing protein</fullName>
    </recommendedName>
</protein>
<dbReference type="InterPro" id="IPR036736">
    <property type="entry name" value="ACP-like_sf"/>
</dbReference>
<sequence>MDRAAAVRQEIQTFMDQYYAREEGATEGAEMYDIDSFTMVQLVLYLEDKFDVVILEELHDFAGGDFDAFAAFVATSGRENDAA</sequence>
<evidence type="ECO:0000313" key="2">
    <source>
        <dbReference type="Proteomes" id="UP000054804"/>
    </source>
</evidence>
<name>A0A0W7WXF5_9ACTN</name>
<comment type="caution">
    <text evidence="1">The sequence shown here is derived from an EMBL/GenBank/DDBJ whole genome shotgun (WGS) entry which is preliminary data.</text>
</comment>
<dbReference type="RefSeq" id="WP_058850588.1">
    <property type="nucleotide sequence ID" value="NZ_LOCL01000046.1"/>
</dbReference>
<evidence type="ECO:0000313" key="1">
    <source>
        <dbReference type="EMBL" id="KUF15263.1"/>
    </source>
</evidence>
<organism evidence="1 2">
    <name type="scientific">Streptomyces silvensis</name>
    <dbReference type="NCBI Taxonomy" id="1765722"/>
    <lineage>
        <taxon>Bacteria</taxon>
        <taxon>Bacillati</taxon>
        <taxon>Actinomycetota</taxon>
        <taxon>Actinomycetes</taxon>
        <taxon>Kitasatosporales</taxon>
        <taxon>Streptomycetaceae</taxon>
        <taxon>Streptomyces</taxon>
    </lineage>
</organism>
<reference evidence="1 2" key="1">
    <citation type="submission" date="2015-12" db="EMBL/GenBank/DDBJ databases">
        <title>Draft genome sequence of Streptomyces silvensis ATCC 53525, a producer of novel hormone antagonists.</title>
        <authorList>
            <person name="Johnston C.W."/>
            <person name="Li Y."/>
            <person name="Magarvey N.A."/>
        </authorList>
    </citation>
    <scope>NUCLEOTIDE SEQUENCE [LARGE SCALE GENOMIC DNA]</scope>
    <source>
        <strain evidence="1 2">ATCC 53525</strain>
    </source>
</reference>
<dbReference type="AlphaFoldDB" id="A0A0W7WXF5"/>
<dbReference type="SUPFAM" id="SSF47336">
    <property type="entry name" value="ACP-like"/>
    <property type="match status" value="1"/>
</dbReference>
<dbReference type="OrthoDB" id="4306176at2"/>
<keyword evidence="2" id="KW-1185">Reference proteome</keyword>
<dbReference type="Gene3D" id="1.10.1200.10">
    <property type="entry name" value="ACP-like"/>
    <property type="match status" value="1"/>
</dbReference>